<keyword evidence="2" id="KW-1185">Reference proteome</keyword>
<proteinExistence type="predicted"/>
<name>A0A3M7QFB9_BRAPC</name>
<gene>
    <name evidence="1" type="ORF">BpHYR1_054099</name>
</gene>
<dbReference type="EMBL" id="REGN01006413">
    <property type="protein sequence ID" value="RNA09648.1"/>
    <property type="molecule type" value="Genomic_DNA"/>
</dbReference>
<comment type="caution">
    <text evidence="1">The sequence shown here is derived from an EMBL/GenBank/DDBJ whole genome shotgun (WGS) entry which is preliminary data.</text>
</comment>
<reference evidence="1 2" key="1">
    <citation type="journal article" date="2018" name="Sci. Rep.">
        <title>Genomic signatures of local adaptation to the degree of environmental predictability in rotifers.</title>
        <authorList>
            <person name="Franch-Gras L."/>
            <person name="Hahn C."/>
            <person name="Garcia-Roger E.M."/>
            <person name="Carmona M.J."/>
            <person name="Serra M."/>
            <person name="Gomez A."/>
        </authorList>
    </citation>
    <scope>NUCLEOTIDE SEQUENCE [LARGE SCALE GENOMIC DNA]</scope>
    <source>
        <strain evidence="1">HYR1</strain>
    </source>
</reference>
<organism evidence="1 2">
    <name type="scientific">Brachionus plicatilis</name>
    <name type="common">Marine rotifer</name>
    <name type="synonym">Brachionus muelleri</name>
    <dbReference type="NCBI Taxonomy" id="10195"/>
    <lineage>
        <taxon>Eukaryota</taxon>
        <taxon>Metazoa</taxon>
        <taxon>Spiralia</taxon>
        <taxon>Gnathifera</taxon>
        <taxon>Rotifera</taxon>
        <taxon>Eurotatoria</taxon>
        <taxon>Monogononta</taxon>
        <taxon>Pseudotrocha</taxon>
        <taxon>Ploima</taxon>
        <taxon>Brachionidae</taxon>
        <taxon>Brachionus</taxon>
    </lineage>
</organism>
<evidence type="ECO:0000313" key="2">
    <source>
        <dbReference type="Proteomes" id="UP000276133"/>
    </source>
</evidence>
<evidence type="ECO:0000313" key="1">
    <source>
        <dbReference type="EMBL" id="RNA09648.1"/>
    </source>
</evidence>
<dbReference type="AlphaFoldDB" id="A0A3M7QFB9"/>
<sequence>MNKISVDAASVMHMNEDNCATLPSHLKLWNGTLSQSVQSPPAIQSVGKFQLKNNSIKKNLNEQIFNLKRL</sequence>
<dbReference type="Proteomes" id="UP000276133">
    <property type="component" value="Unassembled WGS sequence"/>
</dbReference>
<accession>A0A3M7QFB9</accession>
<protein>
    <submittedName>
        <fullName evidence="1">Uncharacterized protein</fullName>
    </submittedName>
</protein>